<evidence type="ECO:0000256" key="2">
    <source>
        <dbReference type="ARBA" id="ARBA00004167"/>
    </source>
</evidence>
<dbReference type="UniPathway" id="UPA00143"/>
<dbReference type="OrthoDB" id="8062037at2759"/>
<dbReference type="Pfam" id="PF13639">
    <property type="entry name" value="zf-RING_2"/>
    <property type="match status" value="1"/>
</dbReference>
<gene>
    <name evidence="18" type="primary">LOC109505889</name>
</gene>
<keyword evidence="11 15" id="KW-1133">Transmembrane helix</keyword>
<keyword evidence="5" id="KW-0808">Transferase</keyword>
<evidence type="ECO:0000256" key="8">
    <source>
        <dbReference type="ARBA" id="ARBA00022771"/>
    </source>
</evidence>
<evidence type="ECO:0000256" key="3">
    <source>
        <dbReference type="ARBA" id="ARBA00004906"/>
    </source>
</evidence>
<dbReference type="GO" id="GO:0008270">
    <property type="term" value="F:zinc ion binding"/>
    <property type="evidence" value="ECO:0007669"/>
    <property type="project" value="UniProtKB-KW"/>
</dbReference>
<evidence type="ECO:0000256" key="7">
    <source>
        <dbReference type="ARBA" id="ARBA00022723"/>
    </source>
</evidence>
<name>A0A6J0PK90_ELAGV</name>
<dbReference type="Gene3D" id="3.30.40.10">
    <property type="entry name" value="Zinc/RING finger domain, C3HC4 (zinc finger)"/>
    <property type="match status" value="1"/>
</dbReference>
<dbReference type="SUPFAM" id="SSF57850">
    <property type="entry name" value="RING/U-box"/>
    <property type="match status" value="1"/>
</dbReference>
<dbReference type="Proteomes" id="UP000504607">
    <property type="component" value="Chromosome 5"/>
</dbReference>
<dbReference type="CDD" id="cd16461">
    <property type="entry name" value="RING-H2_EL5-like"/>
    <property type="match status" value="1"/>
</dbReference>
<evidence type="ECO:0000256" key="4">
    <source>
        <dbReference type="ARBA" id="ARBA00012483"/>
    </source>
</evidence>
<feature type="compositionally biased region" description="Polar residues" evidence="14">
    <location>
        <begin position="223"/>
        <end position="240"/>
    </location>
</feature>
<comment type="catalytic activity">
    <reaction evidence="1">
        <text>S-ubiquitinyl-[E2 ubiquitin-conjugating enzyme]-L-cysteine + [acceptor protein]-L-lysine = [E2 ubiquitin-conjugating enzyme]-L-cysteine + N(6)-ubiquitinyl-[acceptor protein]-L-lysine.</text>
        <dbReference type="EC" id="2.3.2.27"/>
    </reaction>
</comment>
<dbReference type="PANTHER" id="PTHR46913">
    <property type="entry name" value="RING-H2 FINGER PROTEIN ATL16"/>
    <property type="match status" value="1"/>
</dbReference>
<keyword evidence="17" id="KW-1185">Reference proteome</keyword>
<keyword evidence="10" id="KW-0862">Zinc</keyword>
<feature type="region of interest" description="Disordered" evidence="14">
    <location>
        <begin position="221"/>
        <end position="249"/>
    </location>
</feature>
<evidence type="ECO:0000313" key="17">
    <source>
        <dbReference type="Proteomes" id="UP000504607"/>
    </source>
</evidence>
<proteinExistence type="predicted"/>
<evidence type="ECO:0000256" key="6">
    <source>
        <dbReference type="ARBA" id="ARBA00022692"/>
    </source>
</evidence>
<protein>
    <recommendedName>
        <fullName evidence="4">RING-type E3 ubiquitin transferase</fullName>
        <ecNumber evidence="4">2.3.2.27</ecNumber>
    </recommendedName>
</protein>
<dbReference type="AlphaFoldDB" id="A0A6J0PK90"/>
<comment type="subcellular location">
    <subcellularLocation>
        <location evidence="2">Membrane</location>
        <topology evidence="2">Single-pass membrane protein</topology>
    </subcellularLocation>
</comment>
<evidence type="ECO:0000256" key="13">
    <source>
        <dbReference type="PROSITE-ProRule" id="PRU00175"/>
    </source>
</evidence>
<keyword evidence="9" id="KW-0833">Ubl conjugation pathway</keyword>
<evidence type="ECO:0000256" key="9">
    <source>
        <dbReference type="ARBA" id="ARBA00022786"/>
    </source>
</evidence>
<dbReference type="InterPro" id="IPR001841">
    <property type="entry name" value="Znf_RING"/>
</dbReference>
<sequence length="249" mass="28383">MVLPDPRSHWKECLRYFFLAICLMLLFCTCCRIVGRNFTWLRTRRRLPISENNSDEPSTQLQSTGLASAVVRSLPAIPFRKGIKEGDGHENNKCVICLRKFHGGEWLRLLPNCAHLFHVRCIDTWFRSHSTCPVCRTNVLYDFNDWDSSVSMVDSLETLQREEKALGYRLLQSHIMRSPGWEVYMSGPLYETESDESFQGFVSPVGRPSNQRQAVQNLIKIAPNNNGESSSRDPGSNNEDNVYAPGPLA</sequence>
<dbReference type="InParanoid" id="A0A6J0PK90"/>
<evidence type="ECO:0000313" key="18">
    <source>
        <dbReference type="RefSeq" id="XP_019706268.1"/>
    </source>
</evidence>
<evidence type="ECO:0000256" key="10">
    <source>
        <dbReference type="ARBA" id="ARBA00022833"/>
    </source>
</evidence>
<dbReference type="RefSeq" id="XP_019706268.1">
    <property type="nucleotide sequence ID" value="XM_019850709.2"/>
</dbReference>
<evidence type="ECO:0000256" key="11">
    <source>
        <dbReference type="ARBA" id="ARBA00022989"/>
    </source>
</evidence>
<accession>A0A6J0PK90</accession>
<dbReference type="PANTHER" id="PTHR46913:SF1">
    <property type="entry name" value="RING-H2 FINGER PROTEIN ATL16"/>
    <property type="match status" value="1"/>
</dbReference>
<evidence type="ECO:0000256" key="1">
    <source>
        <dbReference type="ARBA" id="ARBA00000900"/>
    </source>
</evidence>
<dbReference type="GO" id="GO:0016567">
    <property type="term" value="P:protein ubiquitination"/>
    <property type="evidence" value="ECO:0007669"/>
    <property type="project" value="UniProtKB-UniPathway"/>
</dbReference>
<dbReference type="FunFam" id="3.30.40.10:FF:000187">
    <property type="entry name" value="E3 ubiquitin-protein ligase ATL6"/>
    <property type="match status" value="1"/>
</dbReference>
<dbReference type="GO" id="GO:0061630">
    <property type="term" value="F:ubiquitin protein ligase activity"/>
    <property type="evidence" value="ECO:0007669"/>
    <property type="project" value="UniProtKB-EC"/>
</dbReference>
<reference evidence="18" key="1">
    <citation type="submission" date="2025-08" db="UniProtKB">
        <authorList>
            <consortium name="RefSeq"/>
        </authorList>
    </citation>
    <scope>IDENTIFICATION</scope>
</reference>
<dbReference type="PROSITE" id="PS50089">
    <property type="entry name" value="ZF_RING_2"/>
    <property type="match status" value="1"/>
</dbReference>
<comment type="pathway">
    <text evidence="3">Protein modification; protein ubiquitination.</text>
</comment>
<feature type="domain" description="RING-type" evidence="16">
    <location>
        <begin position="94"/>
        <end position="136"/>
    </location>
</feature>
<evidence type="ECO:0000256" key="15">
    <source>
        <dbReference type="SAM" id="Phobius"/>
    </source>
</evidence>
<dbReference type="InterPro" id="IPR013083">
    <property type="entry name" value="Znf_RING/FYVE/PHD"/>
</dbReference>
<dbReference type="InterPro" id="IPR044600">
    <property type="entry name" value="ATL1/ATL16-like"/>
</dbReference>
<keyword evidence="8 13" id="KW-0863">Zinc-finger</keyword>
<keyword evidence="6 15" id="KW-0812">Transmembrane</keyword>
<evidence type="ECO:0000256" key="14">
    <source>
        <dbReference type="SAM" id="MobiDB-lite"/>
    </source>
</evidence>
<evidence type="ECO:0000256" key="5">
    <source>
        <dbReference type="ARBA" id="ARBA00022679"/>
    </source>
</evidence>
<keyword evidence="7" id="KW-0479">Metal-binding</keyword>
<dbReference type="EC" id="2.3.2.27" evidence="4"/>
<evidence type="ECO:0000259" key="16">
    <source>
        <dbReference type="PROSITE" id="PS50089"/>
    </source>
</evidence>
<organism evidence="17 18">
    <name type="scientific">Elaeis guineensis var. tenera</name>
    <name type="common">Oil palm</name>
    <dbReference type="NCBI Taxonomy" id="51953"/>
    <lineage>
        <taxon>Eukaryota</taxon>
        <taxon>Viridiplantae</taxon>
        <taxon>Streptophyta</taxon>
        <taxon>Embryophyta</taxon>
        <taxon>Tracheophyta</taxon>
        <taxon>Spermatophyta</taxon>
        <taxon>Magnoliopsida</taxon>
        <taxon>Liliopsida</taxon>
        <taxon>Arecaceae</taxon>
        <taxon>Arecoideae</taxon>
        <taxon>Cocoseae</taxon>
        <taxon>Elaeidinae</taxon>
        <taxon>Elaeis</taxon>
    </lineage>
</organism>
<dbReference type="GO" id="GO:0016020">
    <property type="term" value="C:membrane"/>
    <property type="evidence" value="ECO:0007669"/>
    <property type="project" value="UniProtKB-SubCell"/>
</dbReference>
<feature type="transmembrane region" description="Helical" evidence="15">
    <location>
        <begin position="16"/>
        <end position="35"/>
    </location>
</feature>
<keyword evidence="12 15" id="KW-0472">Membrane</keyword>
<evidence type="ECO:0000256" key="12">
    <source>
        <dbReference type="ARBA" id="ARBA00023136"/>
    </source>
</evidence>
<dbReference type="SMART" id="SM00184">
    <property type="entry name" value="RING"/>
    <property type="match status" value="1"/>
</dbReference>